<dbReference type="InterPro" id="IPR006669">
    <property type="entry name" value="MgtE_transporter"/>
</dbReference>
<feature type="domain" description="CBS" evidence="2">
    <location>
        <begin position="363"/>
        <end position="420"/>
    </location>
</feature>
<dbReference type="Gene3D" id="3.10.580.10">
    <property type="entry name" value="CBS-domain"/>
    <property type="match status" value="1"/>
</dbReference>
<dbReference type="InterPro" id="IPR058838">
    <property type="entry name" value="SH3_actinomycetes"/>
</dbReference>
<evidence type="ECO:0000259" key="2">
    <source>
        <dbReference type="PROSITE" id="PS51371"/>
    </source>
</evidence>
<dbReference type="InterPro" id="IPR038076">
    <property type="entry name" value="MgtE_N_sf"/>
</dbReference>
<proteinExistence type="predicted"/>
<dbReference type="SMART" id="SM00924">
    <property type="entry name" value="MgtE_N"/>
    <property type="match status" value="1"/>
</dbReference>
<protein>
    <submittedName>
        <fullName evidence="3">Magnesium transporter</fullName>
    </submittedName>
</protein>
<dbReference type="Pfam" id="PF03448">
    <property type="entry name" value="MgtE_N"/>
    <property type="match status" value="1"/>
</dbReference>
<sequence length="435" mass="48563">MSSVPNKIFIARLLGLDVFDPHGDRLGRLRDVVVLKSGFTQFSAVGSLAKLKEPVVVGIVIEILGKKRIFVPMTRVTSIDSTQVILTGLVNLRRFEQRGTEALVVGEIFDRKVQLRDGSGLAQIEDVAMEQRRNGDWFISELFISRGHAGLMRRRKETLVVNWDEVILSTDFEPQAATAFVATHEDSNPADLADAIHEMPDKRMVEVAQELQDERLADVLQELPEEDQVQILSHLEVERAVNVLEEMEPDDAADLLGELSDSQREELLTLMDPDDSDDVRRLLEYDEGTTGSLMNPVPIILSPEATVAEALAHIRQEEISPAMAAAVMVTRPPLESPTGRYLGIVHMQRLLRHSPSEQVGNIIDTSIEPVTDSASIEEVTRVLATYDLTIIPVVNDHNRLVGAVTVDDVLDEMLPDDWRTYDDGTPIRKVGRRYE</sequence>
<dbReference type="PANTHER" id="PTHR43773:SF1">
    <property type="entry name" value="MAGNESIUM TRANSPORTER MGTE"/>
    <property type="match status" value="1"/>
</dbReference>
<dbReference type="AlphaFoldDB" id="A0A1Y1RLG1"/>
<dbReference type="PANTHER" id="PTHR43773">
    <property type="entry name" value="MAGNESIUM TRANSPORTER MGTE"/>
    <property type="match status" value="1"/>
</dbReference>
<dbReference type="InterPro" id="IPR046342">
    <property type="entry name" value="CBS_dom_sf"/>
</dbReference>
<dbReference type="PROSITE" id="PS51371">
    <property type="entry name" value="CBS"/>
    <property type="match status" value="1"/>
</dbReference>
<dbReference type="GO" id="GO:0016020">
    <property type="term" value="C:membrane"/>
    <property type="evidence" value="ECO:0007669"/>
    <property type="project" value="InterPro"/>
</dbReference>
<gene>
    <name evidence="3" type="ORF">A7979_08255</name>
</gene>
<dbReference type="Proteomes" id="UP000192359">
    <property type="component" value="Unassembled WGS sequence"/>
</dbReference>
<organism evidence="3 4">
    <name type="scientific">Rothia nasimurium</name>
    <dbReference type="NCBI Taxonomy" id="85336"/>
    <lineage>
        <taxon>Bacteria</taxon>
        <taxon>Bacillati</taxon>
        <taxon>Actinomycetota</taxon>
        <taxon>Actinomycetes</taxon>
        <taxon>Micrococcales</taxon>
        <taxon>Micrococcaceae</taxon>
        <taxon>Rothia</taxon>
    </lineage>
</organism>
<dbReference type="OrthoDB" id="9764830at2"/>
<accession>A0A1Y1RLG1</accession>
<comment type="caution">
    <text evidence="3">The sequence shown here is derived from an EMBL/GenBank/DDBJ whole genome shotgun (WGS) entry which is preliminary data.</text>
</comment>
<evidence type="ECO:0000313" key="3">
    <source>
        <dbReference type="EMBL" id="ORC15181.1"/>
    </source>
</evidence>
<dbReference type="Gene3D" id="1.25.60.10">
    <property type="entry name" value="MgtE N-terminal domain-like"/>
    <property type="match status" value="1"/>
</dbReference>
<dbReference type="GO" id="GO:0015095">
    <property type="term" value="F:magnesium ion transmembrane transporter activity"/>
    <property type="evidence" value="ECO:0007669"/>
    <property type="project" value="InterPro"/>
</dbReference>
<dbReference type="RefSeq" id="WP_083093841.1">
    <property type="nucleotide sequence ID" value="NZ_LXWF01000045.1"/>
</dbReference>
<keyword evidence="1" id="KW-0129">CBS domain</keyword>
<evidence type="ECO:0000313" key="4">
    <source>
        <dbReference type="Proteomes" id="UP000192359"/>
    </source>
</evidence>
<dbReference type="Pfam" id="PF26205">
    <property type="entry name" value="SH3_actinomycetes"/>
    <property type="match status" value="1"/>
</dbReference>
<keyword evidence="4" id="KW-1185">Reference proteome</keyword>
<dbReference type="EMBL" id="LXWF01000045">
    <property type="protein sequence ID" value="ORC15181.1"/>
    <property type="molecule type" value="Genomic_DNA"/>
</dbReference>
<evidence type="ECO:0000256" key="1">
    <source>
        <dbReference type="PROSITE-ProRule" id="PRU00703"/>
    </source>
</evidence>
<dbReference type="SUPFAM" id="SSF54631">
    <property type="entry name" value="CBS-domain pair"/>
    <property type="match status" value="1"/>
</dbReference>
<dbReference type="SUPFAM" id="SSF158791">
    <property type="entry name" value="MgtE N-terminal domain-like"/>
    <property type="match status" value="1"/>
</dbReference>
<dbReference type="CDD" id="cd04606">
    <property type="entry name" value="CBS_pair_Mg_transporter"/>
    <property type="match status" value="1"/>
</dbReference>
<reference evidence="3 4" key="1">
    <citation type="submission" date="2016-05" db="EMBL/GenBank/DDBJ databases">
        <title>Draft genome sequence of a porcine commensal Rothia nasimurium.</title>
        <authorList>
            <person name="Gaiser R.A."/>
            <person name="Van Baarlen P."/>
            <person name="Wells J.M."/>
        </authorList>
    </citation>
    <scope>NUCLEOTIDE SEQUENCE [LARGE SCALE GENOMIC DNA]</scope>
    <source>
        <strain evidence="3 4">PT-32</strain>
    </source>
</reference>
<dbReference type="InterPro" id="IPR000644">
    <property type="entry name" value="CBS_dom"/>
</dbReference>
<dbReference type="InterPro" id="IPR006668">
    <property type="entry name" value="Mg_transptr_MgtE_intracell_dom"/>
</dbReference>
<dbReference type="Pfam" id="PF00571">
    <property type="entry name" value="CBS"/>
    <property type="match status" value="2"/>
</dbReference>
<name>A0A1Y1RLG1_9MICC</name>